<evidence type="ECO:0000313" key="2">
    <source>
        <dbReference type="Proteomes" id="UP000265427"/>
    </source>
</evidence>
<protein>
    <submittedName>
        <fullName evidence="1">Uncharacterized protein</fullName>
    </submittedName>
</protein>
<reference evidence="1 2" key="1">
    <citation type="submission" date="2018-08" db="EMBL/GenBank/DDBJ databases">
        <title>Aphanomyces genome sequencing and annotation.</title>
        <authorList>
            <person name="Minardi D."/>
            <person name="Oidtmann B."/>
            <person name="Van Der Giezen M."/>
            <person name="Studholme D.J."/>
        </authorList>
    </citation>
    <scope>NUCLEOTIDE SEQUENCE [LARGE SCALE GENOMIC DNA]</scope>
    <source>
        <strain evidence="1 2">Kv</strain>
    </source>
</reference>
<comment type="caution">
    <text evidence="1">The sequence shown here is derived from an EMBL/GenBank/DDBJ whole genome shotgun (WGS) entry which is preliminary data.</text>
</comment>
<evidence type="ECO:0000313" key="1">
    <source>
        <dbReference type="EMBL" id="RHY08531.1"/>
    </source>
</evidence>
<gene>
    <name evidence="1" type="ORF">DYB36_005304</name>
</gene>
<dbReference type="AlphaFoldDB" id="A0A397ASW1"/>
<sequence>MDSAFMHEEKTEFDFNDLVLGSMGDAAGLENVLSEDSLDDGSSSSSTTAAGLGKKRKYVNRQKLELEYLRDTVDALQKQMDFLGNMQANQQQTGSEWKDLAAEQQLQAQLAFVENTRLRTALQEELAFAETLAGIVRKKPKVLDLPSTSNNAWRDFKLVADIEARNTAIHAIADREYNKVLHNVLQSDAADSTSPSTAHQTVKSTTVKYLDDGIVPGIVIESFNRLMFPHVPFHILGHALWSFLNGDIGDVSHAASGSSFDRLDSVGDDVVYMKSRWRIGNHNAHSADKELHAESRLLIKRYVEPSRQIVVWRNIIEDALLPLDASALTFHGSGWDVFELAMVEHDTAGTIVKFFTEISTPLTHATSSPAMASAGFLAAGSSDHADDAAMLTSVSDDASFQVGRFTDSILSAYRNAYRRFEHASMQAWSQMQKADVSSNLTAFGFVQGGGDGSSPISTVTLNP</sequence>
<dbReference type="VEuPathDB" id="FungiDB:H257_04601"/>
<dbReference type="EMBL" id="QUSZ01005701">
    <property type="protein sequence ID" value="RHY08531.1"/>
    <property type="molecule type" value="Genomic_DNA"/>
</dbReference>
<dbReference type="Proteomes" id="UP000265427">
    <property type="component" value="Unassembled WGS sequence"/>
</dbReference>
<organism evidence="1 2">
    <name type="scientific">Aphanomyces astaci</name>
    <name type="common">Crayfish plague agent</name>
    <dbReference type="NCBI Taxonomy" id="112090"/>
    <lineage>
        <taxon>Eukaryota</taxon>
        <taxon>Sar</taxon>
        <taxon>Stramenopiles</taxon>
        <taxon>Oomycota</taxon>
        <taxon>Saprolegniomycetes</taxon>
        <taxon>Saprolegniales</taxon>
        <taxon>Verrucalvaceae</taxon>
        <taxon>Aphanomyces</taxon>
    </lineage>
</organism>
<proteinExistence type="predicted"/>
<name>A0A397ASW1_APHAT</name>
<accession>A0A397ASW1</accession>